<dbReference type="PANTHER" id="PTHR33112:SF8">
    <property type="entry name" value="HETEROKARYON INCOMPATIBILITY DOMAIN-CONTAINING PROTEIN"/>
    <property type="match status" value="1"/>
</dbReference>
<feature type="domain" description="Heterokaryon incompatibility" evidence="1">
    <location>
        <begin position="271"/>
        <end position="417"/>
    </location>
</feature>
<comment type="caution">
    <text evidence="2">The sequence shown here is derived from an EMBL/GenBank/DDBJ whole genome shotgun (WGS) entry which is preliminary data.</text>
</comment>
<dbReference type="Proteomes" id="UP000531561">
    <property type="component" value="Unassembled WGS sequence"/>
</dbReference>
<accession>A0A8H6EDT2</accession>
<name>A0A8H6EDT2_9HELO</name>
<dbReference type="RefSeq" id="XP_037187179.1">
    <property type="nucleotide sequence ID" value="XM_037337799.1"/>
</dbReference>
<reference evidence="2 3" key="1">
    <citation type="journal article" date="2020" name="Phytopathology">
        <title>A high-quality genome resource of Botrytis fragariae, a new and rapidly spreading fungal pathogen causing strawberry gray mold in the U.S.A.</title>
        <authorList>
            <person name="Wu Y."/>
            <person name="Saski C.A."/>
            <person name="Schnabel G."/>
            <person name="Xiao S."/>
            <person name="Hu M."/>
        </authorList>
    </citation>
    <scope>NUCLEOTIDE SEQUENCE [LARGE SCALE GENOMIC DNA]</scope>
    <source>
        <strain evidence="2 3">BVB16</strain>
    </source>
</reference>
<sequence length="744" mass="84094">MASNIQISDDGDSSPEKFNAQNEGLREWFEEYMSIDANKLGSDHHIFEAVDSDELDEDSFEQRISNLAATPILGRFCIKCQELFDNWPTLGNSSTREHDSKPGSEGGWEHTAVRPCNSFELEASTRVGCKFCAFLIQRLKDRKLIELFRKIENRLLLLGESSISFLSIQNWGANPTQLLWLNLPGKICTSNNAGTAPRLRFVSHFLPLSVDCHEKSSDVFSTANDWLSHCIEKHEACKSNSHENLPTRLICVAEESPRLVFTADYQERLRYAALSHSWGSHRAIVLTSENIGQLTREISMKVLPKTFKDAIKITQKLGIDYLWIDSLCIIQNDDHDWQEESALMSSVYGGSSITIAASSARDSTEGCFLEAPNFSGGLRVRINDGGRQRVQDFLCHEEYNYSTLEAHLGTRAWALQEKILPLRTVHFGDRGAFWECRSLIASEFFPDGFRDKFVKPLVCRTGMLEWKWHQIVKLYSAANLTYGKDKLPALSGIAKSEFDEHDDQYLAGMWREKIEEQLCWGLTENNASERPLWRAPSWSWTSIDGQVAWPESYHGSLNIRYAHVVDAGTTPYGHNPFGQVIDGFIRLACSTMAVGHIVHTETFDEAGYEDATAILLDVRGQKKTFPCCLDCLDDVDQNYARPIYLVPVIGGKGGSFMFGSKGEIIHQLYVFGIVLRNTNSVMAAYIRIGSFCFRKYSADWKELEFREPFLQALEEQGLATAETACSEILSNVEPPDHRYLITIL</sequence>
<dbReference type="InterPro" id="IPR010730">
    <property type="entry name" value="HET"/>
</dbReference>
<dbReference type="Pfam" id="PF06985">
    <property type="entry name" value="HET"/>
    <property type="match status" value="1"/>
</dbReference>
<dbReference type="EMBL" id="JABFCT010000026">
    <property type="protein sequence ID" value="KAF5868230.1"/>
    <property type="molecule type" value="Genomic_DNA"/>
</dbReference>
<protein>
    <submittedName>
        <fullName evidence="2">Putative heterokaryon incompatibility protein</fullName>
    </submittedName>
</protein>
<keyword evidence="3" id="KW-1185">Reference proteome</keyword>
<dbReference type="AlphaFoldDB" id="A0A8H6EDT2"/>
<evidence type="ECO:0000259" key="1">
    <source>
        <dbReference type="Pfam" id="PF06985"/>
    </source>
</evidence>
<evidence type="ECO:0000313" key="3">
    <source>
        <dbReference type="Proteomes" id="UP000531561"/>
    </source>
</evidence>
<gene>
    <name evidence="2" type="ORF">Bfra_007427</name>
</gene>
<evidence type="ECO:0000313" key="2">
    <source>
        <dbReference type="EMBL" id="KAF5868230.1"/>
    </source>
</evidence>
<organism evidence="2 3">
    <name type="scientific">Botrytis fragariae</name>
    <dbReference type="NCBI Taxonomy" id="1964551"/>
    <lineage>
        <taxon>Eukaryota</taxon>
        <taxon>Fungi</taxon>
        <taxon>Dikarya</taxon>
        <taxon>Ascomycota</taxon>
        <taxon>Pezizomycotina</taxon>
        <taxon>Leotiomycetes</taxon>
        <taxon>Helotiales</taxon>
        <taxon>Sclerotiniaceae</taxon>
        <taxon>Botrytis</taxon>
    </lineage>
</organism>
<dbReference type="PANTHER" id="PTHR33112">
    <property type="entry name" value="DOMAIN PROTEIN, PUTATIVE-RELATED"/>
    <property type="match status" value="1"/>
</dbReference>
<dbReference type="OrthoDB" id="3486565at2759"/>
<proteinExistence type="predicted"/>
<dbReference type="GeneID" id="59261491"/>